<proteinExistence type="predicted"/>
<reference evidence="1" key="1">
    <citation type="journal article" date="2015" name="Nature">
        <title>Complex archaea that bridge the gap between prokaryotes and eukaryotes.</title>
        <authorList>
            <person name="Spang A."/>
            <person name="Saw J.H."/>
            <person name="Jorgensen S.L."/>
            <person name="Zaremba-Niedzwiedzka K."/>
            <person name="Martijn J."/>
            <person name="Lind A.E."/>
            <person name="van Eijk R."/>
            <person name="Schleper C."/>
            <person name="Guy L."/>
            <person name="Ettema T.J."/>
        </authorList>
    </citation>
    <scope>NUCLEOTIDE SEQUENCE</scope>
</reference>
<name>A0A0F9HIW0_9ZZZZ</name>
<dbReference type="AlphaFoldDB" id="A0A0F9HIW0"/>
<dbReference type="InterPro" id="IPR025048">
    <property type="entry name" value="DUF3987"/>
</dbReference>
<feature type="non-terminal residue" evidence="1">
    <location>
        <position position="1"/>
    </location>
</feature>
<protein>
    <submittedName>
        <fullName evidence="1">Uncharacterized protein</fullName>
    </submittedName>
</protein>
<gene>
    <name evidence="1" type="ORF">LCGC14_1777710</name>
</gene>
<organism evidence="1">
    <name type="scientific">marine sediment metagenome</name>
    <dbReference type="NCBI Taxonomy" id="412755"/>
    <lineage>
        <taxon>unclassified sequences</taxon>
        <taxon>metagenomes</taxon>
        <taxon>ecological metagenomes</taxon>
    </lineage>
</organism>
<dbReference type="Pfam" id="PF13148">
    <property type="entry name" value="DUF3987"/>
    <property type="match status" value="1"/>
</dbReference>
<sequence length="465" mass="53129">EQLERFKELLQGRRLKRDNPVFDVIVSWVKSFPIGIEESERDGLKGLICQAFELTRAELAEELLGGPVKKEKEGPSAQEIEDELWRMIPNGGYCYRYAEFTRHSEAPLAYHLFCSLVGVGATINRRVWFEMGYFRIFCNLSIVLIGPSGLKKTTASDIVVGMLQELELTKIYSEKLTPEALIEAMRDMAQGLVYAPEMSVFLGKARYMEGIIPLITRFMDCPSKWSSGTIMRSTTFLTDVAISCLMCTTPDWFVSNTPADTFGGGFVARNILVVQEDSPRVEPIPRPGDPKLRGQLIADLGFLHSFEGEMVMEHRCDKAYRQWYVEQKEVWKNPESEIMATYYQRKPGHVIRIAMCLHIAEHRTLMMCEGCFMRAVKIVDWTEKFLPPMLKKMFKTQAGAEQELVLRTIRSVGGVIDHSDLLRKVQYQMNAGQLRSILMSLKDAKQIEERKDNLQHIYIQVGGNQ</sequence>
<dbReference type="EMBL" id="LAZR01016763">
    <property type="protein sequence ID" value="KKM03107.1"/>
    <property type="molecule type" value="Genomic_DNA"/>
</dbReference>
<evidence type="ECO:0000313" key="1">
    <source>
        <dbReference type="EMBL" id="KKM03107.1"/>
    </source>
</evidence>
<comment type="caution">
    <text evidence="1">The sequence shown here is derived from an EMBL/GenBank/DDBJ whole genome shotgun (WGS) entry which is preliminary data.</text>
</comment>
<accession>A0A0F9HIW0</accession>